<organism evidence="1 2">
    <name type="scientific">Heterostelium pallidum (strain ATCC 26659 / Pp 5 / PN500)</name>
    <name type="common">Cellular slime mold</name>
    <name type="synonym">Polysphondylium pallidum</name>
    <dbReference type="NCBI Taxonomy" id="670386"/>
    <lineage>
        <taxon>Eukaryota</taxon>
        <taxon>Amoebozoa</taxon>
        <taxon>Evosea</taxon>
        <taxon>Eumycetozoa</taxon>
        <taxon>Dictyostelia</taxon>
        <taxon>Acytosteliales</taxon>
        <taxon>Acytosteliaceae</taxon>
        <taxon>Heterostelium</taxon>
    </lineage>
</organism>
<proteinExistence type="predicted"/>
<comment type="caution">
    <text evidence="1">The sequence shown here is derived from an EMBL/GenBank/DDBJ whole genome shotgun (WGS) entry which is preliminary data.</text>
</comment>
<reference evidence="1 2" key="1">
    <citation type="journal article" date="2011" name="Genome Res.">
        <title>Phylogeny-wide analysis of social amoeba genomes highlights ancient origins for complex intercellular communication.</title>
        <authorList>
            <person name="Heidel A.J."/>
            <person name="Lawal H.M."/>
            <person name="Felder M."/>
            <person name="Schilde C."/>
            <person name="Helps N.R."/>
            <person name="Tunggal B."/>
            <person name="Rivero F."/>
            <person name="John U."/>
            <person name="Schleicher M."/>
            <person name="Eichinger L."/>
            <person name="Platzer M."/>
            <person name="Noegel A.A."/>
            <person name="Schaap P."/>
            <person name="Gloeckner G."/>
        </authorList>
    </citation>
    <scope>NUCLEOTIDE SEQUENCE [LARGE SCALE GENOMIC DNA]</scope>
    <source>
        <strain evidence="2">ATCC 26659 / Pp 5 / PN500</strain>
    </source>
</reference>
<dbReference type="InParanoid" id="D3B8U0"/>
<dbReference type="EMBL" id="ADBJ01000020">
    <property type="protein sequence ID" value="EFA82458.1"/>
    <property type="molecule type" value="Genomic_DNA"/>
</dbReference>
<accession>D3B8U0</accession>
<sequence length="406" mass="46475">MDFSSETPSIEFISSIYNQTFLEIGLLEVNNEINNEIKKNLNQEVVPILLSILSRKTFSLIDDLSIKLNSRGYLFSGIIDTRLYYTIGLNGTFYIEERENIPTLYSPQVLNENVYQYSDGVAIFTHGSFVNSIYYEYISPYIILKDSFATINLTTSDPDLLEIIPYFSKIPDHQVEIIISPVSTWVILDTFHKSMNEFNMTLFNPSIQVSIMVIGMPDVYAKISLSINTMATFYYQPEIRKTSNVSNVISYEMSQKPESSLVFQNVSLRFFVDSNSNNVFDSNETLYTGESWVIVENPNSKTEFQSFFGSEIVIFTKHIDSPTKIRISTFDNHYPISPIYTIQPYQEGQIKSESLVLQFNTGTYNTTHFGYCPTINSHLCIHYSVLDFPPYCEVELEPDGILTVSL</sequence>
<dbReference type="RefSeq" id="XP_020434575.1">
    <property type="nucleotide sequence ID" value="XM_020575780.1"/>
</dbReference>
<gene>
    <name evidence="1" type="ORF">PPL_04883</name>
</gene>
<dbReference type="GeneID" id="31360370"/>
<name>D3B8U0_HETP5</name>
<evidence type="ECO:0000313" key="1">
    <source>
        <dbReference type="EMBL" id="EFA82458.1"/>
    </source>
</evidence>
<evidence type="ECO:0000313" key="2">
    <source>
        <dbReference type="Proteomes" id="UP000001396"/>
    </source>
</evidence>
<dbReference type="AlphaFoldDB" id="D3B8U0"/>
<protein>
    <submittedName>
        <fullName evidence="1">Uncharacterized protein</fullName>
    </submittedName>
</protein>
<keyword evidence="2" id="KW-1185">Reference proteome</keyword>
<dbReference type="Proteomes" id="UP000001396">
    <property type="component" value="Unassembled WGS sequence"/>
</dbReference>